<keyword evidence="12" id="KW-1185">Reference proteome</keyword>
<dbReference type="EC" id="6.3.5.5" evidence="8"/>
<gene>
    <name evidence="8" type="primary">carA</name>
    <name evidence="11" type="ordered locus">Igag_1741</name>
</gene>
<comment type="function">
    <text evidence="8">Small subunit of the glutamine-dependent carbamoyl phosphate synthetase (CPSase). CPSase catalyzes the formation of carbamoyl phosphate from the ammonia moiety of glutamine, carbonate, and phosphate donated by ATP, constituting the first step of 2 biosynthetic pathways, one leading to arginine and/or urea and the other to pyrimidine nucleotides. The small subunit (glutamine amidotransferase) binds and cleaves glutamine to supply the large subunit with the substrate ammonia.</text>
</comment>
<dbReference type="InterPro" id="IPR036480">
    <property type="entry name" value="CarbP_synth_ssu_N_sf"/>
</dbReference>
<dbReference type="UniPathway" id="UPA00068">
    <property type="reaction ID" value="UER00171"/>
</dbReference>
<dbReference type="PRINTS" id="PR00099">
    <property type="entry name" value="CPSGATASE"/>
</dbReference>
<evidence type="ECO:0000256" key="9">
    <source>
        <dbReference type="SAM" id="Phobius"/>
    </source>
</evidence>
<dbReference type="InterPro" id="IPR002474">
    <property type="entry name" value="CarbamoylP_synth_ssu_N"/>
</dbReference>
<feature type="binding site" evidence="8">
    <location>
        <position position="278"/>
    </location>
    <ligand>
        <name>L-glutamine</name>
        <dbReference type="ChEBI" id="CHEBI:58359"/>
    </ligand>
</feature>
<dbReference type="NCBIfam" id="TIGR01368">
    <property type="entry name" value="CPSaseIIsmall"/>
    <property type="match status" value="1"/>
</dbReference>
<accession>E0SS81</accession>
<dbReference type="STRING" id="583356.Igag_1741"/>
<dbReference type="PRINTS" id="PR00097">
    <property type="entry name" value="ANTSNTHASEII"/>
</dbReference>
<feature type="binding site" evidence="8">
    <location>
        <position position="251"/>
    </location>
    <ligand>
        <name>L-glutamine</name>
        <dbReference type="ChEBI" id="CHEBI:58359"/>
    </ligand>
</feature>
<dbReference type="Gene3D" id="3.50.30.20">
    <property type="entry name" value="Carbamoyl-phosphate synthase small subunit, N-terminal domain"/>
    <property type="match status" value="1"/>
</dbReference>
<reference evidence="11 12" key="1">
    <citation type="journal article" date="2010" name="Stand. Genomic Sci.">
        <title>Complete genome sequence of Ignisphaera aggregans type strain (AQ1.S1).</title>
        <authorList>
            <person name="Goker M."/>
            <person name="Held B."/>
            <person name="Lapidus A."/>
            <person name="Nolan M."/>
            <person name="Spring S."/>
            <person name="Yasawong M."/>
            <person name="Lucas S."/>
            <person name="Glavina Del Rio T."/>
            <person name="Tice H."/>
            <person name="Cheng J.F."/>
            <person name="Goodwin L."/>
            <person name="Tapia R."/>
            <person name="Pitluck S."/>
            <person name="Liolios K."/>
            <person name="Ivanova N."/>
            <person name="Mavromatis K."/>
            <person name="Mikhailova N."/>
            <person name="Pati A."/>
            <person name="Chen A."/>
            <person name="Palaniappan K."/>
            <person name="Brambilla E."/>
            <person name="Land M."/>
            <person name="Hauser L."/>
            <person name="Chang Y.J."/>
            <person name="Jeffries C.D."/>
            <person name="Brettin T."/>
            <person name="Detter J.C."/>
            <person name="Han C."/>
            <person name="Rohde M."/>
            <person name="Sikorski J."/>
            <person name="Woyke T."/>
            <person name="Bristow J."/>
            <person name="Eisen J.A."/>
            <person name="Markowitz V."/>
            <person name="Hugenholtz P."/>
            <person name="Kyrpides N.C."/>
            <person name="Klenk H.P."/>
        </authorList>
    </citation>
    <scope>NUCLEOTIDE SEQUENCE [LARGE SCALE GENOMIC DNA]</scope>
    <source>
        <strain evidence="12">DSM 17230 / JCM 13409 / AQ1.S1</strain>
    </source>
</reference>
<feature type="active site" description="Nucleophile" evidence="8">
    <location>
        <position position="277"/>
    </location>
</feature>
<name>E0SS81_IGNAA</name>
<dbReference type="GO" id="GO:0006207">
    <property type="term" value="P:'de novo' pyrimidine nucleobase biosynthetic process"/>
    <property type="evidence" value="ECO:0007669"/>
    <property type="project" value="InterPro"/>
</dbReference>
<dbReference type="PRINTS" id="PR00096">
    <property type="entry name" value="GATASE"/>
</dbReference>
<dbReference type="PROSITE" id="PS51273">
    <property type="entry name" value="GATASE_TYPE_1"/>
    <property type="match status" value="1"/>
</dbReference>
<comment type="similarity">
    <text evidence="2 8">Belongs to the CarA family.</text>
</comment>
<keyword evidence="8" id="KW-0665">Pyrimidine biosynthesis</keyword>
<organism evidence="11 12">
    <name type="scientific">Ignisphaera aggregans (strain DSM 17230 / JCM 13409 / AQ1.S1)</name>
    <dbReference type="NCBI Taxonomy" id="583356"/>
    <lineage>
        <taxon>Archaea</taxon>
        <taxon>Thermoproteota</taxon>
        <taxon>Thermoprotei</taxon>
        <taxon>Desulfurococcales</taxon>
        <taxon>Desulfurococcaceae</taxon>
        <taxon>Ignisphaera</taxon>
    </lineage>
</organism>
<keyword evidence="8" id="KW-0055">Arginine biosynthesis</keyword>
<comment type="pathway">
    <text evidence="1 8">Amino-acid biosynthesis; L-arginine biosynthesis; carbamoyl phosphate from bicarbonate: step 1/1.</text>
</comment>
<keyword evidence="9" id="KW-0812">Transmembrane</keyword>
<dbReference type="InterPro" id="IPR029062">
    <property type="entry name" value="Class_I_gatase-like"/>
</dbReference>
<dbReference type="GO" id="GO:0006526">
    <property type="term" value="P:L-arginine biosynthetic process"/>
    <property type="evidence" value="ECO:0007669"/>
    <property type="project" value="UniProtKB-UniRule"/>
</dbReference>
<dbReference type="Pfam" id="PF00117">
    <property type="entry name" value="GATase"/>
    <property type="match status" value="1"/>
</dbReference>
<keyword evidence="5 8" id="KW-0067">ATP-binding</keyword>
<evidence type="ECO:0000256" key="2">
    <source>
        <dbReference type="ARBA" id="ARBA00007800"/>
    </source>
</evidence>
<comment type="catalytic activity">
    <reaction evidence="8">
        <text>L-glutamine + H2O = L-glutamate + NH4(+)</text>
        <dbReference type="Rhea" id="RHEA:15889"/>
        <dbReference type="ChEBI" id="CHEBI:15377"/>
        <dbReference type="ChEBI" id="CHEBI:28938"/>
        <dbReference type="ChEBI" id="CHEBI:29985"/>
        <dbReference type="ChEBI" id="CHEBI:58359"/>
    </reaction>
</comment>
<dbReference type="Pfam" id="PF00988">
    <property type="entry name" value="CPSase_sm_chain"/>
    <property type="match status" value="1"/>
</dbReference>
<dbReference type="SMART" id="SM01097">
    <property type="entry name" value="CPSase_sm_chain"/>
    <property type="match status" value="1"/>
</dbReference>
<feature type="binding site" evidence="8">
    <location>
        <position position="319"/>
    </location>
    <ligand>
        <name>L-glutamine</name>
        <dbReference type="ChEBI" id="CHEBI:58359"/>
    </ligand>
</feature>
<evidence type="ECO:0000313" key="11">
    <source>
        <dbReference type="EMBL" id="ADM28538.1"/>
    </source>
</evidence>
<dbReference type="CDD" id="cd01744">
    <property type="entry name" value="GATase1_CPSase"/>
    <property type="match status" value="1"/>
</dbReference>
<dbReference type="NCBIfam" id="NF009475">
    <property type="entry name" value="PRK12838.1"/>
    <property type="match status" value="1"/>
</dbReference>
<dbReference type="MEROPS" id="C26.A33"/>
<feature type="binding site" evidence="8">
    <location>
        <position position="321"/>
    </location>
    <ligand>
        <name>L-glutamine</name>
        <dbReference type="ChEBI" id="CHEBI:58359"/>
    </ligand>
</feature>
<keyword evidence="9" id="KW-1133">Transmembrane helix</keyword>
<keyword evidence="9" id="KW-0472">Membrane</keyword>
<dbReference type="GO" id="GO:0004359">
    <property type="term" value="F:glutaminase activity"/>
    <property type="evidence" value="ECO:0007669"/>
    <property type="project" value="RHEA"/>
</dbReference>
<keyword evidence="3 8" id="KW-0436">Ligase</keyword>
<evidence type="ECO:0000256" key="3">
    <source>
        <dbReference type="ARBA" id="ARBA00022598"/>
    </source>
</evidence>
<feature type="domain" description="Carbamoyl-phosphate synthase small subunit N-terminal" evidence="10">
    <location>
        <begin position="15"/>
        <end position="153"/>
    </location>
</feature>
<feature type="binding site" evidence="8">
    <location>
        <position position="249"/>
    </location>
    <ligand>
        <name>L-glutamine</name>
        <dbReference type="ChEBI" id="CHEBI:58359"/>
    </ligand>
</feature>
<evidence type="ECO:0000313" key="12">
    <source>
        <dbReference type="Proteomes" id="UP000001304"/>
    </source>
</evidence>
<comment type="catalytic activity">
    <reaction evidence="7 8">
        <text>hydrogencarbonate + L-glutamine + 2 ATP + H2O = carbamoyl phosphate + L-glutamate + 2 ADP + phosphate + 2 H(+)</text>
        <dbReference type="Rhea" id="RHEA:18633"/>
        <dbReference type="ChEBI" id="CHEBI:15377"/>
        <dbReference type="ChEBI" id="CHEBI:15378"/>
        <dbReference type="ChEBI" id="CHEBI:17544"/>
        <dbReference type="ChEBI" id="CHEBI:29985"/>
        <dbReference type="ChEBI" id="CHEBI:30616"/>
        <dbReference type="ChEBI" id="CHEBI:43474"/>
        <dbReference type="ChEBI" id="CHEBI:58228"/>
        <dbReference type="ChEBI" id="CHEBI:58359"/>
        <dbReference type="ChEBI" id="CHEBI:456216"/>
        <dbReference type="EC" id="6.3.5.5"/>
    </reaction>
</comment>
<dbReference type="InterPro" id="IPR006274">
    <property type="entry name" value="CarbamoylP_synth_ssu"/>
</dbReference>
<feature type="active site" evidence="8">
    <location>
        <position position="362"/>
    </location>
</feature>
<dbReference type="EMBL" id="CP002098">
    <property type="protein sequence ID" value="ADM28538.1"/>
    <property type="molecule type" value="Genomic_DNA"/>
</dbReference>
<dbReference type="GO" id="GO:0005524">
    <property type="term" value="F:ATP binding"/>
    <property type="evidence" value="ECO:0007669"/>
    <property type="project" value="UniProtKB-UniRule"/>
</dbReference>
<evidence type="ECO:0000256" key="8">
    <source>
        <dbReference type="HAMAP-Rule" id="MF_01209"/>
    </source>
</evidence>
<sequence>MIYRYIREDSCRTGLRARLLLQDGTAIEGCGFGAIGIRVGEVVFSTSMTGYVEALTDPSYAGQILVWTHPMVGCYGVPSKDHSFCGIPLNYESDRIQVEGFIVTELPPANHYLAIYDLDEWLKNSNVPGMWRVDTRAIVKKIREYGVMMGVLAVFPRNEEIGWDELERELRGAEAYDVKDFTYRVSPKTRIVHEPESKPIATIAVLDCGLKYGILRWLLRYGFRVIRYPCWTTPEKLLEEADAVLFSNGPGNPKVLVNQIKTVREVAYTGIPILGICLGMQLISLAFGGETYKLRYGHRGPNKGVIDVTTKRSYITTQNHGYAVDEKSLDGTGLYIWFKNIDDNSIEGVMHEKLPIIATQFHPEGGPGPHDTTWVFDLFRRMVLNGGKR</sequence>
<dbReference type="InterPro" id="IPR050472">
    <property type="entry name" value="Anth_synth/Amidotransfase"/>
</dbReference>
<feature type="transmembrane region" description="Helical" evidence="9">
    <location>
        <begin position="266"/>
        <end position="289"/>
    </location>
</feature>
<dbReference type="GO" id="GO:0044205">
    <property type="term" value="P:'de novo' UMP biosynthetic process"/>
    <property type="evidence" value="ECO:0007669"/>
    <property type="project" value="UniProtKB-UniRule"/>
</dbReference>
<dbReference type="SUPFAM" id="SSF52317">
    <property type="entry name" value="Class I glutamine amidotransferase-like"/>
    <property type="match status" value="1"/>
</dbReference>
<dbReference type="HAMAP" id="MF_01209">
    <property type="entry name" value="CPSase_S_chain"/>
    <property type="match status" value="1"/>
</dbReference>
<comment type="pathway">
    <text evidence="8">Pyrimidine metabolism; UMP biosynthesis via de novo pathway; (S)-dihydroorotate from bicarbonate: step 1/3.</text>
</comment>
<evidence type="ECO:0000259" key="10">
    <source>
        <dbReference type="SMART" id="SM01097"/>
    </source>
</evidence>
<feature type="active site" evidence="8">
    <location>
        <position position="364"/>
    </location>
</feature>
<feature type="region of interest" description="CPSase" evidence="8">
    <location>
        <begin position="1"/>
        <end position="199"/>
    </location>
</feature>
<dbReference type="PANTHER" id="PTHR43418:SF7">
    <property type="entry name" value="CARBAMOYL-PHOSPHATE SYNTHASE SMALL CHAIN"/>
    <property type="match status" value="1"/>
</dbReference>
<dbReference type="KEGG" id="iag:Igag_1741"/>
<evidence type="ECO:0000256" key="5">
    <source>
        <dbReference type="ARBA" id="ARBA00022840"/>
    </source>
</evidence>
<dbReference type="Proteomes" id="UP000001304">
    <property type="component" value="Chromosome"/>
</dbReference>
<evidence type="ECO:0000256" key="1">
    <source>
        <dbReference type="ARBA" id="ARBA00005077"/>
    </source>
</evidence>
<evidence type="ECO:0000256" key="4">
    <source>
        <dbReference type="ARBA" id="ARBA00022741"/>
    </source>
</evidence>
<keyword evidence="4 8" id="KW-0547">Nucleotide-binding</keyword>
<dbReference type="InterPro" id="IPR035686">
    <property type="entry name" value="CPSase_GATase1"/>
</dbReference>
<dbReference type="UniPathway" id="UPA00070">
    <property type="reaction ID" value="UER00115"/>
</dbReference>
<keyword evidence="6 8" id="KW-0315">Glutamine amidotransferase</keyword>
<comment type="subunit">
    <text evidence="8">Composed of two chains; the small (or glutamine) chain promotes the hydrolysis of glutamine to ammonia, which is used by the large (or ammonia) chain to synthesize carbamoyl phosphate. Tetramer of heterodimers (alpha,beta)4.</text>
</comment>
<feature type="binding site" evidence="8">
    <location>
        <position position="281"/>
    </location>
    <ligand>
        <name>L-glutamine</name>
        <dbReference type="ChEBI" id="CHEBI:58359"/>
    </ligand>
</feature>
<feature type="binding site" evidence="8">
    <location>
        <position position="322"/>
    </location>
    <ligand>
        <name>L-glutamine</name>
        <dbReference type="ChEBI" id="CHEBI:58359"/>
    </ligand>
</feature>
<dbReference type="AlphaFoldDB" id="E0SS81"/>
<evidence type="ECO:0000256" key="6">
    <source>
        <dbReference type="ARBA" id="ARBA00022962"/>
    </source>
</evidence>
<feature type="binding site" evidence="8">
    <location>
        <position position="59"/>
    </location>
    <ligand>
        <name>L-glutamine</name>
        <dbReference type="ChEBI" id="CHEBI:58359"/>
    </ligand>
</feature>
<dbReference type="SUPFAM" id="SSF52021">
    <property type="entry name" value="Carbamoyl phosphate synthetase, small subunit N-terminal domain"/>
    <property type="match status" value="1"/>
</dbReference>
<dbReference type="PANTHER" id="PTHR43418">
    <property type="entry name" value="MULTIFUNCTIONAL TRYPTOPHAN BIOSYNTHESIS PROTEIN-RELATED"/>
    <property type="match status" value="1"/>
</dbReference>
<dbReference type="GO" id="GO:0004088">
    <property type="term" value="F:carbamoyl-phosphate synthase (glutamine-hydrolyzing) activity"/>
    <property type="evidence" value="ECO:0007669"/>
    <property type="project" value="UniProtKB-UniRule"/>
</dbReference>
<dbReference type="InterPro" id="IPR017926">
    <property type="entry name" value="GATASE"/>
</dbReference>
<dbReference type="GO" id="GO:0006541">
    <property type="term" value="P:glutamine metabolic process"/>
    <property type="evidence" value="ECO:0007669"/>
    <property type="project" value="InterPro"/>
</dbReference>
<dbReference type="HOGENOM" id="CLU_035901_1_1_2"/>
<evidence type="ECO:0000256" key="7">
    <source>
        <dbReference type="ARBA" id="ARBA00048816"/>
    </source>
</evidence>
<dbReference type="Gene3D" id="3.40.50.880">
    <property type="match status" value="1"/>
</dbReference>
<keyword evidence="8" id="KW-0028">Amino-acid biosynthesis</keyword>
<proteinExistence type="inferred from homology"/>
<protein>
    <recommendedName>
        <fullName evidence="8">Carbamoyl phosphate synthase small chain</fullName>
        <ecNumber evidence="8">6.3.5.5</ecNumber>
    </recommendedName>
    <alternativeName>
        <fullName evidence="8">Carbamoyl phosphate synthetase glutamine chain</fullName>
    </alternativeName>
</protein>